<evidence type="ECO:0000256" key="7">
    <source>
        <dbReference type="ARBA" id="ARBA00022840"/>
    </source>
</evidence>
<dbReference type="Proteomes" id="UP000191257">
    <property type="component" value="Chromosome"/>
</dbReference>
<dbReference type="Pfam" id="PF07536">
    <property type="entry name" value="HWE_HK"/>
    <property type="match status" value="1"/>
</dbReference>
<dbReference type="KEGG" id="pye:A6J80_09260"/>
<protein>
    <recommendedName>
        <fullName evidence="2">histidine kinase</fullName>
        <ecNumber evidence="2">2.7.13.3</ecNumber>
    </recommendedName>
</protein>
<keyword evidence="3" id="KW-0597">Phosphoprotein</keyword>
<feature type="domain" description="Signal transduction histidine kinase HWE region" evidence="8">
    <location>
        <begin position="302"/>
        <end position="384"/>
    </location>
</feature>
<proteinExistence type="predicted"/>
<evidence type="ECO:0000256" key="6">
    <source>
        <dbReference type="ARBA" id="ARBA00022777"/>
    </source>
</evidence>
<dbReference type="EC" id="2.7.13.3" evidence="2"/>
<dbReference type="GO" id="GO:0004673">
    <property type="term" value="F:protein histidine kinase activity"/>
    <property type="evidence" value="ECO:0007669"/>
    <property type="project" value="UniProtKB-EC"/>
</dbReference>
<dbReference type="InterPro" id="IPR036890">
    <property type="entry name" value="HATPase_C_sf"/>
</dbReference>
<keyword evidence="5" id="KW-0547">Nucleotide-binding</keyword>
<evidence type="ECO:0000313" key="10">
    <source>
        <dbReference type="Proteomes" id="UP000191257"/>
    </source>
</evidence>
<dbReference type="SUPFAM" id="SSF55874">
    <property type="entry name" value="ATPase domain of HSP90 chaperone/DNA topoisomerase II/histidine kinase"/>
    <property type="match status" value="1"/>
</dbReference>
<organism evidence="9 10">
    <name type="scientific">Paracoccus yeei</name>
    <dbReference type="NCBI Taxonomy" id="147645"/>
    <lineage>
        <taxon>Bacteria</taxon>
        <taxon>Pseudomonadati</taxon>
        <taxon>Pseudomonadota</taxon>
        <taxon>Alphaproteobacteria</taxon>
        <taxon>Rhodobacterales</taxon>
        <taxon>Paracoccaceae</taxon>
        <taxon>Paracoccus</taxon>
    </lineage>
</organism>
<keyword evidence="6" id="KW-0418">Kinase</keyword>
<dbReference type="Gene3D" id="3.30.450.20">
    <property type="entry name" value="PAS domain"/>
    <property type="match status" value="2"/>
</dbReference>
<dbReference type="EMBL" id="CP020442">
    <property type="protein sequence ID" value="ARC36543.1"/>
    <property type="molecule type" value="Genomic_DNA"/>
</dbReference>
<evidence type="ECO:0000256" key="3">
    <source>
        <dbReference type="ARBA" id="ARBA00022553"/>
    </source>
</evidence>
<accession>A0A1V0GRS8</accession>
<evidence type="ECO:0000256" key="5">
    <source>
        <dbReference type="ARBA" id="ARBA00022741"/>
    </source>
</evidence>
<evidence type="ECO:0000259" key="8">
    <source>
        <dbReference type="SMART" id="SM00911"/>
    </source>
</evidence>
<comment type="catalytic activity">
    <reaction evidence="1">
        <text>ATP + protein L-histidine = ADP + protein N-phospho-L-histidine.</text>
        <dbReference type="EC" id="2.7.13.3"/>
    </reaction>
</comment>
<dbReference type="Gene3D" id="3.30.565.10">
    <property type="entry name" value="Histidine kinase-like ATPase, C-terminal domain"/>
    <property type="match status" value="1"/>
</dbReference>
<gene>
    <name evidence="9" type="ORF">A6J80_09260</name>
</gene>
<evidence type="ECO:0000256" key="2">
    <source>
        <dbReference type="ARBA" id="ARBA00012438"/>
    </source>
</evidence>
<keyword evidence="10" id="KW-1185">Reference proteome</keyword>
<dbReference type="Pfam" id="PF08448">
    <property type="entry name" value="PAS_4"/>
    <property type="match status" value="2"/>
</dbReference>
<evidence type="ECO:0000256" key="4">
    <source>
        <dbReference type="ARBA" id="ARBA00022679"/>
    </source>
</evidence>
<dbReference type="SUPFAM" id="SSF55785">
    <property type="entry name" value="PYP-like sensor domain (PAS domain)"/>
    <property type="match status" value="2"/>
</dbReference>
<evidence type="ECO:0000256" key="1">
    <source>
        <dbReference type="ARBA" id="ARBA00000085"/>
    </source>
</evidence>
<dbReference type="PANTHER" id="PTHR41523">
    <property type="entry name" value="TWO-COMPONENT SYSTEM SENSOR PROTEIN"/>
    <property type="match status" value="1"/>
</dbReference>
<keyword evidence="4" id="KW-0808">Transferase</keyword>
<dbReference type="GO" id="GO:0005524">
    <property type="term" value="F:ATP binding"/>
    <property type="evidence" value="ECO:0007669"/>
    <property type="project" value="UniProtKB-KW"/>
</dbReference>
<dbReference type="AlphaFoldDB" id="A0A1V0GRS8"/>
<dbReference type="PANTHER" id="PTHR41523:SF7">
    <property type="entry name" value="HISTIDINE KINASE"/>
    <property type="match status" value="1"/>
</dbReference>
<keyword evidence="7" id="KW-0067">ATP-binding</keyword>
<dbReference type="eggNOG" id="COG5002">
    <property type="taxonomic scope" value="Bacteria"/>
</dbReference>
<dbReference type="SMART" id="SM00911">
    <property type="entry name" value="HWE_HK"/>
    <property type="match status" value="1"/>
</dbReference>
<dbReference type="InterPro" id="IPR035965">
    <property type="entry name" value="PAS-like_dom_sf"/>
</dbReference>
<dbReference type="InterPro" id="IPR011102">
    <property type="entry name" value="Sig_transdc_His_kinase_HWE"/>
</dbReference>
<name>A0A1V0GRS8_9RHOB</name>
<dbReference type="InterPro" id="IPR013656">
    <property type="entry name" value="PAS_4"/>
</dbReference>
<evidence type="ECO:0000313" key="9">
    <source>
        <dbReference type="EMBL" id="ARC36543.1"/>
    </source>
</evidence>
<sequence length="509" mass="55579">MATPASACSASLRSPPVLYSKSECGTLMRGMDWSANPLGLPERWPAELRTVVSIALGSTQPMLIVWGPEQTVLYNDGYAKMCGLRHPAALGGSFRDLWFDIWDQVEPIIDAAYAGISTAMDDIGFIMHRNGYPEETHFSFSYTPVRNAAGEVLGMFCACNETTTEVMQRRRLQREQDRLRHIFENAIGAVAVTSGPDHRFTFANAEYELLTGNRGVTGKTVAEALPEVVDQGIIQLLDQVYASGRPYHGRSHQIDLQRSPNQPLEHRILDFVYYPIPGAEDEVSGIFVQALDVTEHHRLHHELAHRLKNQLTLVMAIVNMTFRAAEDLDDAREAVMNRIAVLSRAHDAIISGEVQGTTVDELMRSVTALQAGQSDKRLTCDGPSVHIAPKPSLSLSLILHELMTNAVKYGALSVPEGRVLVQWQVEGNRFRLVWQESGGPPVSQPERTGSGTALIEAGLNGTRNCAVTLTYAPEGLCCDIRAELVGVVMPGGEPATTPPVRRAAGGGGH</sequence>
<dbReference type="STRING" id="147645.A6J80_09260"/>
<reference evidence="9" key="1">
    <citation type="submission" date="2017-12" db="EMBL/GenBank/DDBJ databases">
        <title>FDA dAtabase for Regulatory Grade micrObial Sequences (FDA-ARGOS): Supporting development and validation of Infectious Disease Dx tests.</title>
        <authorList>
            <person name="Campos J."/>
            <person name="Goldberg B."/>
            <person name="Tallon L."/>
            <person name="Sadzewicz L."/>
            <person name="Sengamalay N."/>
            <person name="Ott S."/>
            <person name="Godinez A."/>
            <person name="Nagaraj S."/>
            <person name="Vyas G."/>
            <person name="Aluvathingal J."/>
            <person name="Nadendla S."/>
            <person name="Geyer C."/>
            <person name="Nandy P."/>
            <person name="Hobson J."/>
            <person name="Sichtig H."/>
        </authorList>
    </citation>
    <scope>NUCLEOTIDE SEQUENCE</scope>
    <source>
        <strain evidence="9">FDAARGOS_252</strain>
    </source>
</reference>